<dbReference type="Proteomes" id="UP000245872">
    <property type="component" value="Chromosome"/>
</dbReference>
<feature type="domain" description="RNA 2-O ribose methyltransferase substrate binding" evidence="3">
    <location>
        <begin position="14"/>
        <end position="89"/>
    </location>
</feature>
<name>A0A2Z3LG02_9BACT</name>
<gene>
    <name evidence="4" type="ORF">DK880_00159</name>
</gene>
<dbReference type="PANTHER" id="PTHR46429">
    <property type="entry name" value="23S RRNA (GUANOSINE-2'-O-)-METHYLTRANSFERASE RLMB"/>
    <property type="match status" value="1"/>
</dbReference>
<evidence type="ECO:0000256" key="2">
    <source>
        <dbReference type="ARBA" id="ARBA00022679"/>
    </source>
</evidence>
<dbReference type="SUPFAM" id="SSF75217">
    <property type="entry name" value="alpha/beta knot"/>
    <property type="match status" value="1"/>
</dbReference>
<dbReference type="RefSeq" id="WP_109997691.1">
    <property type="nucleotide sequence ID" value="NZ_CP029619.1"/>
</dbReference>
<keyword evidence="5" id="KW-1185">Reference proteome</keyword>
<dbReference type="GO" id="GO:0006396">
    <property type="term" value="P:RNA processing"/>
    <property type="evidence" value="ECO:0007669"/>
    <property type="project" value="InterPro"/>
</dbReference>
<reference evidence="4 5" key="1">
    <citation type="submission" date="2018-05" db="EMBL/GenBank/DDBJ databases">
        <title>Candidatus Cardinium hertigii Genome Assembly.</title>
        <authorList>
            <person name="Showmaker K.C."/>
            <person name="Walden K.O."/>
            <person name="Fields C.J."/>
            <person name="Lambert K.N."/>
            <person name="Hudson M.E."/>
        </authorList>
    </citation>
    <scope>NUCLEOTIDE SEQUENCE [LARGE SCALE GENOMIC DNA]</scope>
    <source>
        <strain evidence="5">cHgTN10</strain>
    </source>
</reference>
<dbReference type="GO" id="GO:0003723">
    <property type="term" value="F:RNA binding"/>
    <property type="evidence" value="ECO:0007669"/>
    <property type="project" value="InterPro"/>
</dbReference>
<organism evidence="4 5">
    <name type="scientific">Candidatus Cardinium hertigii</name>
    <dbReference type="NCBI Taxonomy" id="247481"/>
    <lineage>
        <taxon>Bacteria</taxon>
        <taxon>Pseudomonadati</taxon>
        <taxon>Bacteroidota</taxon>
        <taxon>Cytophagia</taxon>
        <taxon>Cytophagales</taxon>
        <taxon>Amoebophilaceae</taxon>
        <taxon>Candidatus Cardinium</taxon>
    </lineage>
</organism>
<dbReference type="Pfam" id="PF08032">
    <property type="entry name" value="SpoU_sub_bind"/>
    <property type="match status" value="1"/>
</dbReference>
<dbReference type="OrthoDB" id="9794400at2"/>
<keyword evidence="1 4" id="KW-0489">Methyltransferase</keyword>
<dbReference type="SUPFAM" id="SSF55315">
    <property type="entry name" value="L30e-like"/>
    <property type="match status" value="1"/>
</dbReference>
<dbReference type="KEGG" id="cher:DK880_00159"/>
<dbReference type="GO" id="GO:0005829">
    <property type="term" value="C:cytosol"/>
    <property type="evidence" value="ECO:0007669"/>
    <property type="project" value="TreeGrafter"/>
</dbReference>
<evidence type="ECO:0000259" key="3">
    <source>
        <dbReference type="SMART" id="SM00967"/>
    </source>
</evidence>
<sequence length="254" mass="27227">MTSFKHIATDLTHLIFGSRAVIESILAGQPIEKVFLQSSKWQTPLTKELYTLIRQHAIPYTYLPVAKFKQWINKNHQGVVAIRSPIVFSVVEHVVQASYEKGELPLLVVLDGVSDVHNVGAIARTAACMGVHALVLPTQGSASITAVAMKTSAGALATLPVCRTANLSHTLAYLQAAGLTIIACHEKAAQPLCQVDLTSPVALILGDEAMGIAAKHLTHALHQVSIPIQGPIASLNVSVAAGMLLYEVLRQRNR</sequence>
<dbReference type="InterPro" id="IPR001537">
    <property type="entry name" value="SpoU_MeTrfase"/>
</dbReference>
<dbReference type="SMART" id="SM00967">
    <property type="entry name" value="SpoU_sub_bind"/>
    <property type="match status" value="1"/>
</dbReference>
<evidence type="ECO:0000313" key="4">
    <source>
        <dbReference type="EMBL" id="AWN81495.1"/>
    </source>
</evidence>
<accession>A0A2Z3LG02</accession>
<dbReference type="InterPro" id="IPR029026">
    <property type="entry name" value="tRNA_m1G_MTases_N"/>
</dbReference>
<dbReference type="InterPro" id="IPR029064">
    <property type="entry name" value="Ribosomal_eL30-like_sf"/>
</dbReference>
<protein>
    <submittedName>
        <fullName evidence="4">TrmH family tRNA/rRNA methyltransferase</fullName>
        <ecNumber evidence="4">2.1.1.-</ecNumber>
    </submittedName>
</protein>
<dbReference type="GO" id="GO:0032259">
    <property type="term" value="P:methylation"/>
    <property type="evidence" value="ECO:0007669"/>
    <property type="project" value="UniProtKB-KW"/>
</dbReference>
<dbReference type="AlphaFoldDB" id="A0A2Z3LG02"/>
<dbReference type="PANTHER" id="PTHR46429:SF1">
    <property type="entry name" value="23S RRNA (GUANOSINE-2'-O-)-METHYLTRANSFERASE RLMB"/>
    <property type="match status" value="1"/>
</dbReference>
<dbReference type="InterPro" id="IPR013123">
    <property type="entry name" value="SpoU_subst-bd"/>
</dbReference>
<dbReference type="Gene3D" id="3.30.1330.30">
    <property type="match status" value="1"/>
</dbReference>
<proteinExistence type="predicted"/>
<dbReference type="InterPro" id="IPR029028">
    <property type="entry name" value="Alpha/beta_knot_MTases"/>
</dbReference>
<dbReference type="InterPro" id="IPR004441">
    <property type="entry name" value="rRNA_MeTrfase_TrmH"/>
</dbReference>
<evidence type="ECO:0000313" key="5">
    <source>
        <dbReference type="Proteomes" id="UP000245872"/>
    </source>
</evidence>
<dbReference type="Gene3D" id="3.40.1280.10">
    <property type="match status" value="1"/>
</dbReference>
<dbReference type="Pfam" id="PF00588">
    <property type="entry name" value="SpoU_methylase"/>
    <property type="match status" value="1"/>
</dbReference>
<dbReference type="EMBL" id="CP029619">
    <property type="protein sequence ID" value="AWN81495.1"/>
    <property type="molecule type" value="Genomic_DNA"/>
</dbReference>
<dbReference type="EC" id="2.1.1.-" evidence="4"/>
<keyword evidence="2 4" id="KW-0808">Transferase</keyword>
<evidence type="ECO:0000256" key="1">
    <source>
        <dbReference type="ARBA" id="ARBA00022603"/>
    </source>
</evidence>
<dbReference type="NCBIfam" id="TIGR00186">
    <property type="entry name" value="rRNA_methyl_3"/>
    <property type="match status" value="1"/>
</dbReference>
<dbReference type="GO" id="GO:0008173">
    <property type="term" value="F:RNA methyltransferase activity"/>
    <property type="evidence" value="ECO:0007669"/>
    <property type="project" value="InterPro"/>
</dbReference>
<dbReference type="CDD" id="cd18103">
    <property type="entry name" value="SpoU-like_RlmB"/>
    <property type="match status" value="1"/>
</dbReference>